<dbReference type="EMBL" id="BTSX01000006">
    <property type="protein sequence ID" value="GMT07302.1"/>
    <property type="molecule type" value="Genomic_DNA"/>
</dbReference>
<name>A0AAV5ULX2_9BILA</name>
<evidence type="ECO:0000313" key="2">
    <source>
        <dbReference type="EMBL" id="GMT07302.1"/>
    </source>
</evidence>
<dbReference type="InterPro" id="IPR052140">
    <property type="entry name" value="Dev_Signal_Hedgehog-like"/>
</dbReference>
<evidence type="ECO:0000313" key="3">
    <source>
        <dbReference type="Proteomes" id="UP001432027"/>
    </source>
</evidence>
<evidence type="ECO:0008006" key="4">
    <source>
        <dbReference type="Google" id="ProtNLM"/>
    </source>
</evidence>
<comment type="caution">
    <text evidence="2">The sequence shown here is derived from an EMBL/GenBank/DDBJ whole genome shotgun (WGS) entry which is preliminary data.</text>
</comment>
<protein>
    <recommendedName>
        <fullName evidence="4">Cytochrome P450</fullName>
    </recommendedName>
</protein>
<reference evidence="2" key="1">
    <citation type="submission" date="2023-10" db="EMBL/GenBank/DDBJ databases">
        <title>Genome assembly of Pristionchus species.</title>
        <authorList>
            <person name="Yoshida K."/>
            <person name="Sommer R.J."/>
        </authorList>
    </citation>
    <scope>NUCLEOTIDE SEQUENCE</scope>
    <source>
        <strain evidence="2">RS0144</strain>
    </source>
</reference>
<dbReference type="Proteomes" id="UP001432027">
    <property type="component" value="Unassembled WGS sequence"/>
</dbReference>
<dbReference type="AlphaFoldDB" id="A0AAV5ULX2"/>
<accession>A0AAV5ULX2</accession>
<evidence type="ECO:0000256" key="1">
    <source>
        <dbReference type="ARBA" id="ARBA00022473"/>
    </source>
</evidence>
<organism evidence="2 3">
    <name type="scientific">Pristionchus entomophagus</name>
    <dbReference type="NCBI Taxonomy" id="358040"/>
    <lineage>
        <taxon>Eukaryota</taxon>
        <taxon>Metazoa</taxon>
        <taxon>Ecdysozoa</taxon>
        <taxon>Nematoda</taxon>
        <taxon>Chromadorea</taxon>
        <taxon>Rhabditida</taxon>
        <taxon>Rhabditina</taxon>
        <taxon>Diplogasteromorpha</taxon>
        <taxon>Diplogasteroidea</taxon>
        <taxon>Neodiplogasteridae</taxon>
        <taxon>Pristionchus</taxon>
    </lineage>
</organism>
<dbReference type="PANTHER" id="PTHR46706">
    <property type="entry name" value="PROTEIN QUA-1-RELATED"/>
    <property type="match status" value="1"/>
</dbReference>
<proteinExistence type="predicted"/>
<keyword evidence="1" id="KW-0217">Developmental protein</keyword>
<sequence length="76" mass="8611">MTSTGRIIVNDVYASCHNIMQANSIGQPFFWLVEKANNFYDRFFSTDPDEIIETPIGLSTILEMSDLVLPKKLVTI</sequence>
<dbReference type="PANTHER" id="PTHR46706:SF12">
    <property type="entry name" value="PROTEIN QUA-1-RELATED"/>
    <property type="match status" value="1"/>
</dbReference>
<keyword evidence="3" id="KW-1185">Reference proteome</keyword>
<gene>
    <name evidence="2" type="ORF">PENTCL1PPCAC_29476</name>
</gene>